<reference evidence="2" key="3">
    <citation type="submission" date="2025-09" db="UniProtKB">
        <authorList>
            <consortium name="Ensembl"/>
        </authorList>
    </citation>
    <scope>IDENTIFICATION</scope>
</reference>
<dbReference type="InterPro" id="IPR001394">
    <property type="entry name" value="Peptidase_C19_UCH"/>
</dbReference>
<evidence type="ECO:0000313" key="3">
    <source>
        <dbReference type="Proteomes" id="UP000028760"/>
    </source>
</evidence>
<dbReference type="Ensembl" id="ENSPFOT00000032017.1">
    <property type="protein sequence ID" value="ENSPFOP00000024726.1"/>
    <property type="gene ID" value="ENSPFOG00000021848.1"/>
</dbReference>
<reference evidence="2" key="2">
    <citation type="submission" date="2025-08" db="UniProtKB">
        <authorList>
            <consortium name="Ensembl"/>
        </authorList>
    </citation>
    <scope>IDENTIFICATION</scope>
</reference>
<dbReference type="EMBL" id="AYCK01026211">
    <property type="status" value="NOT_ANNOTATED_CDS"/>
    <property type="molecule type" value="Genomic_DNA"/>
</dbReference>
<keyword evidence="3" id="KW-1185">Reference proteome</keyword>
<dbReference type="InterPro" id="IPR028889">
    <property type="entry name" value="USP"/>
</dbReference>
<dbReference type="Proteomes" id="UP000028760">
    <property type="component" value="Unassembled WGS sequence"/>
</dbReference>
<dbReference type="SUPFAM" id="SSF54001">
    <property type="entry name" value="Cysteine proteinases"/>
    <property type="match status" value="1"/>
</dbReference>
<dbReference type="EMBL" id="AYCK01026212">
    <property type="status" value="NOT_ANNOTATED_CDS"/>
    <property type="molecule type" value="Genomic_DNA"/>
</dbReference>
<protein>
    <recommendedName>
        <fullName evidence="1">USP domain-containing protein</fullName>
    </recommendedName>
</protein>
<dbReference type="OMA" id="KITCCID"/>
<evidence type="ECO:0000313" key="2">
    <source>
        <dbReference type="Ensembl" id="ENSPFOP00000024726.1"/>
    </source>
</evidence>
<dbReference type="PANTHER" id="PTHR24006">
    <property type="entry name" value="UBIQUITIN CARBOXYL-TERMINAL HYDROLASE"/>
    <property type="match status" value="1"/>
</dbReference>
<dbReference type="eggNOG" id="KOG1864">
    <property type="taxonomic scope" value="Eukaryota"/>
</dbReference>
<dbReference type="GO" id="GO:0004843">
    <property type="term" value="F:cysteine-type deubiquitinase activity"/>
    <property type="evidence" value="ECO:0007669"/>
    <property type="project" value="InterPro"/>
</dbReference>
<dbReference type="GO" id="GO:0005829">
    <property type="term" value="C:cytosol"/>
    <property type="evidence" value="ECO:0007669"/>
    <property type="project" value="TreeGrafter"/>
</dbReference>
<dbReference type="PROSITE" id="PS50235">
    <property type="entry name" value="USP_3"/>
    <property type="match status" value="1"/>
</dbReference>
<proteinExistence type="predicted"/>
<dbReference type="GO" id="GO:0005634">
    <property type="term" value="C:nucleus"/>
    <property type="evidence" value="ECO:0007669"/>
    <property type="project" value="TreeGrafter"/>
</dbReference>
<accession>A0A096LZY5</accession>
<dbReference type="PROSITE" id="PS00973">
    <property type="entry name" value="USP_2"/>
    <property type="match status" value="1"/>
</dbReference>
<evidence type="ECO:0000259" key="1">
    <source>
        <dbReference type="PROSITE" id="PS50235"/>
    </source>
</evidence>
<dbReference type="Pfam" id="PF00443">
    <property type="entry name" value="UCH"/>
    <property type="match status" value="1"/>
</dbReference>
<sequence>YYGLVNHGATDYLNSVLQVLFMTEEFREAVIRLTSSSEEYIDHHLKGLFEELLRRRADPYNILRALEVNNDNLLPLLPVREQQDAAEYFERILRKTSGNAAQLHRITCIRYFKIFHGRLSHRTECLKCQTVTDSEGPFWHLPLELEDSSGENHSVENGIKMFFTSTIFDGDNQLYCEICDDKVDATRKYVITHHPPVLLLMLKRFEFSYQFMSYIKINCNADIPHTIEIPEIPPLSLIFLLVDQNQTYELYAVVEHFGDLRGGHYDAVIKSKDEGDEWFIFNDSSVTQLGVNPFPDNVNVTQSIGAYLLFYRRKGE</sequence>
<organism evidence="2 3">
    <name type="scientific">Poecilia formosa</name>
    <name type="common">Amazon molly</name>
    <name type="synonym">Limia formosa</name>
    <dbReference type="NCBI Taxonomy" id="48698"/>
    <lineage>
        <taxon>Eukaryota</taxon>
        <taxon>Metazoa</taxon>
        <taxon>Chordata</taxon>
        <taxon>Craniata</taxon>
        <taxon>Vertebrata</taxon>
        <taxon>Euteleostomi</taxon>
        <taxon>Actinopterygii</taxon>
        <taxon>Neopterygii</taxon>
        <taxon>Teleostei</taxon>
        <taxon>Neoteleostei</taxon>
        <taxon>Acanthomorphata</taxon>
        <taxon>Ovalentaria</taxon>
        <taxon>Atherinomorphae</taxon>
        <taxon>Cyprinodontiformes</taxon>
        <taxon>Poeciliidae</taxon>
        <taxon>Poeciliinae</taxon>
        <taxon>Poecilia</taxon>
    </lineage>
</organism>
<dbReference type="PANTHER" id="PTHR24006:SF899">
    <property type="entry name" value="UBIQUITIN CARBOXYL-TERMINAL HYDROLASE"/>
    <property type="match status" value="1"/>
</dbReference>
<dbReference type="GeneTree" id="ENSGT00940000174852"/>
<dbReference type="STRING" id="48698.ENSPFOP00000024726"/>
<reference evidence="3" key="1">
    <citation type="submission" date="2013-10" db="EMBL/GenBank/DDBJ databases">
        <authorList>
            <person name="Schartl M."/>
            <person name="Warren W."/>
        </authorList>
    </citation>
    <scope>NUCLEOTIDE SEQUENCE [LARGE SCALE GENOMIC DNA]</scope>
    <source>
        <strain evidence="3">female</strain>
    </source>
</reference>
<name>A0A096LZY5_POEFO</name>
<dbReference type="InterPro" id="IPR018200">
    <property type="entry name" value="USP_CS"/>
</dbReference>
<dbReference type="InterPro" id="IPR050164">
    <property type="entry name" value="Peptidase_C19"/>
</dbReference>
<dbReference type="Gene3D" id="3.90.70.10">
    <property type="entry name" value="Cysteine proteinases"/>
    <property type="match status" value="1"/>
</dbReference>
<dbReference type="AlphaFoldDB" id="A0A096LZY5"/>
<dbReference type="GO" id="GO:0016579">
    <property type="term" value="P:protein deubiquitination"/>
    <property type="evidence" value="ECO:0007669"/>
    <property type="project" value="InterPro"/>
</dbReference>
<feature type="domain" description="USP" evidence="1">
    <location>
        <begin position="2"/>
        <end position="314"/>
    </location>
</feature>
<dbReference type="InterPro" id="IPR038765">
    <property type="entry name" value="Papain-like_cys_pep_sf"/>
</dbReference>